<feature type="domain" description="Phage tail collar" evidence="1">
    <location>
        <begin position="6"/>
        <end position="62"/>
    </location>
</feature>
<comment type="caution">
    <text evidence="2">The sequence shown here is derived from an EMBL/GenBank/DDBJ whole genome shotgun (WGS) entry which is preliminary data.</text>
</comment>
<reference evidence="3 5" key="2">
    <citation type="submission" date="2019-03" db="EMBL/GenBank/DDBJ databases">
        <authorList>
            <person name="He R.-H."/>
        </authorList>
    </citation>
    <scope>NUCLEOTIDE SEQUENCE [LARGE SCALE GENOMIC DNA]</scope>
    <source>
        <strain evidence="3 5">DSM 19624</strain>
    </source>
</reference>
<dbReference type="AlphaFoldDB" id="A0A497Y6M3"/>
<dbReference type="InterPro" id="IPR011083">
    <property type="entry name" value="Phage_tail_collar_dom"/>
</dbReference>
<evidence type="ECO:0000313" key="4">
    <source>
        <dbReference type="Proteomes" id="UP000273898"/>
    </source>
</evidence>
<dbReference type="Pfam" id="PF07484">
    <property type="entry name" value="Collar"/>
    <property type="match status" value="1"/>
</dbReference>
<accession>A0A497Y6M3</accession>
<dbReference type="OrthoDB" id="9810174at2"/>
<dbReference type="Gene3D" id="3.90.1340.10">
    <property type="entry name" value="Phage tail collar domain"/>
    <property type="match status" value="1"/>
</dbReference>
<dbReference type="RefSeq" id="WP_121283487.1">
    <property type="nucleotide sequence ID" value="NZ_RCCK01000011.1"/>
</dbReference>
<dbReference type="EMBL" id="RCCK01000011">
    <property type="protein sequence ID" value="RLJ76608.1"/>
    <property type="molecule type" value="Genomic_DNA"/>
</dbReference>
<sequence>MEGTIGEVRMFAGTFVPMNWSACSGQTLAIRAYTTLYAIIGTNYGGDGTNTFKLPDLQGRTIVGTGQGAGLSAYSIGDTNGTESVTIGLPEMSAHIHNLAYIPAAGTATVTVKASADQYDEPSPTGNLLGAPISSGEMLYGVPQAPAQQAPMANGTLSIQSVTGPQLTNMAIAASGSATPAVHENRQPSMALYYVICIQGLFPSRD</sequence>
<evidence type="ECO:0000259" key="1">
    <source>
        <dbReference type="Pfam" id="PF07484"/>
    </source>
</evidence>
<dbReference type="SUPFAM" id="SSF88874">
    <property type="entry name" value="Receptor-binding domain of short tail fibre protein gp12"/>
    <property type="match status" value="1"/>
</dbReference>
<reference evidence="2 4" key="1">
    <citation type="submission" date="2018-10" db="EMBL/GenBank/DDBJ databases">
        <title>Genomic Encyclopedia of Archaeal and Bacterial Type Strains, Phase II (KMG-II): from individual species to whole genera.</title>
        <authorList>
            <person name="Goeker M."/>
        </authorList>
    </citation>
    <scope>NUCLEOTIDE SEQUENCE [LARGE SCALE GENOMIC DNA]</scope>
    <source>
        <strain evidence="2 4">DSM 19624</strain>
    </source>
</reference>
<name>A0A497Y6M3_9SPHI</name>
<evidence type="ECO:0000313" key="3">
    <source>
        <dbReference type="EMBL" id="TFB34112.1"/>
    </source>
</evidence>
<proteinExistence type="predicted"/>
<dbReference type="Proteomes" id="UP000273898">
    <property type="component" value="Unassembled WGS sequence"/>
</dbReference>
<dbReference type="InterPro" id="IPR037053">
    <property type="entry name" value="Phage_tail_collar_dom_sf"/>
</dbReference>
<evidence type="ECO:0000313" key="2">
    <source>
        <dbReference type="EMBL" id="RLJ76608.1"/>
    </source>
</evidence>
<gene>
    <name evidence="2" type="ORF">BCL90_1651</name>
    <name evidence="3" type="ORF">E3V97_08730</name>
</gene>
<protein>
    <submittedName>
        <fullName evidence="2">Microcystin-dependent protein</fullName>
    </submittedName>
    <submittedName>
        <fullName evidence="3">Phage tail protein</fullName>
    </submittedName>
</protein>
<keyword evidence="5" id="KW-1185">Reference proteome</keyword>
<dbReference type="Proteomes" id="UP000297429">
    <property type="component" value="Unassembled WGS sequence"/>
</dbReference>
<dbReference type="EMBL" id="SOPX01000001">
    <property type="protein sequence ID" value="TFB34112.1"/>
    <property type="molecule type" value="Genomic_DNA"/>
</dbReference>
<organism evidence="2 4">
    <name type="scientific">Pedobacter alluvionis</name>
    <dbReference type="NCBI Taxonomy" id="475253"/>
    <lineage>
        <taxon>Bacteria</taxon>
        <taxon>Pseudomonadati</taxon>
        <taxon>Bacteroidota</taxon>
        <taxon>Sphingobacteriia</taxon>
        <taxon>Sphingobacteriales</taxon>
        <taxon>Sphingobacteriaceae</taxon>
        <taxon>Pedobacter</taxon>
    </lineage>
</organism>
<evidence type="ECO:0000313" key="5">
    <source>
        <dbReference type="Proteomes" id="UP000297429"/>
    </source>
</evidence>